<dbReference type="AlphaFoldDB" id="A0A6G1DCV5"/>
<protein>
    <recommendedName>
        <fullName evidence="3">Aminotransferase class I/classII domain-containing protein</fullName>
    </recommendedName>
</protein>
<evidence type="ECO:0008006" key="3">
    <source>
        <dbReference type="Google" id="ProtNLM"/>
    </source>
</evidence>
<dbReference type="Proteomes" id="UP000479710">
    <property type="component" value="Unassembled WGS sequence"/>
</dbReference>
<comment type="caution">
    <text evidence="1">The sequence shown here is derived from an EMBL/GenBank/DDBJ whole genome shotgun (WGS) entry which is preliminary data.</text>
</comment>
<dbReference type="Gene3D" id="3.40.640.10">
    <property type="entry name" value="Type I PLP-dependent aspartate aminotransferase-like (Major domain)"/>
    <property type="match status" value="1"/>
</dbReference>
<dbReference type="OrthoDB" id="7042322at2759"/>
<dbReference type="InterPro" id="IPR015424">
    <property type="entry name" value="PyrdxlP-dep_Trfase"/>
</dbReference>
<dbReference type="GO" id="GO:0004838">
    <property type="term" value="F:L-tyrosine-2-oxoglutarate transaminase activity"/>
    <property type="evidence" value="ECO:0007669"/>
    <property type="project" value="TreeGrafter"/>
</dbReference>
<keyword evidence="2" id="KW-1185">Reference proteome</keyword>
<organism evidence="1 2">
    <name type="scientific">Oryza meyeriana var. granulata</name>
    <dbReference type="NCBI Taxonomy" id="110450"/>
    <lineage>
        <taxon>Eukaryota</taxon>
        <taxon>Viridiplantae</taxon>
        <taxon>Streptophyta</taxon>
        <taxon>Embryophyta</taxon>
        <taxon>Tracheophyta</taxon>
        <taxon>Spermatophyta</taxon>
        <taxon>Magnoliopsida</taxon>
        <taxon>Liliopsida</taxon>
        <taxon>Poales</taxon>
        <taxon>Poaceae</taxon>
        <taxon>BOP clade</taxon>
        <taxon>Oryzoideae</taxon>
        <taxon>Oryzeae</taxon>
        <taxon>Oryzinae</taxon>
        <taxon>Oryza</taxon>
        <taxon>Oryza meyeriana</taxon>
    </lineage>
</organism>
<dbReference type="PANTHER" id="PTHR45744:SF8">
    <property type="entry name" value="OS06G0345200 PROTEIN"/>
    <property type="match status" value="1"/>
</dbReference>
<evidence type="ECO:0000313" key="1">
    <source>
        <dbReference type="EMBL" id="KAF0910458.1"/>
    </source>
</evidence>
<dbReference type="SUPFAM" id="SSF53383">
    <property type="entry name" value="PLP-dependent transferases"/>
    <property type="match status" value="1"/>
</dbReference>
<dbReference type="GO" id="GO:0006572">
    <property type="term" value="P:L-tyrosine catabolic process"/>
    <property type="evidence" value="ECO:0007669"/>
    <property type="project" value="TreeGrafter"/>
</dbReference>
<name>A0A6G1DCV5_9ORYZ</name>
<dbReference type="InterPro" id="IPR015421">
    <property type="entry name" value="PyrdxlP-dep_Trfase_major"/>
</dbReference>
<dbReference type="EMBL" id="SPHZ02000006">
    <property type="protein sequence ID" value="KAF0910458.1"/>
    <property type="molecule type" value="Genomic_DNA"/>
</dbReference>
<proteinExistence type="predicted"/>
<evidence type="ECO:0000313" key="2">
    <source>
        <dbReference type="Proteomes" id="UP000479710"/>
    </source>
</evidence>
<reference evidence="1 2" key="1">
    <citation type="submission" date="2019-11" db="EMBL/GenBank/DDBJ databases">
        <title>Whole genome sequence of Oryza granulata.</title>
        <authorList>
            <person name="Li W."/>
        </authorList>
    </citation>
    <scope>NUCLEOTIDE SEQUENCE [LARGE SCALE GENOMIC DNA]</scope>
    <source>
        <strain evidence="2">cv. Menghai</strain>
        <tissue evidence="1">Leaf</tissue>
    </source>
</reference>
<accession>A0A6G1DCV5</accession>
<gene>
    <name evidence="1" type="ORF">E2562_002919</name>
</gene>
<dbReference type="PANTHER" id="PTHR45744">
    <property type="entry name" value="TYROSINE AMINOTRANSFERASE"/>
    <property type="match status" value="1"/>
</dbReference>
<sequence>MHVALVQEVSAVRHELGRTTHSLAAAQEEGGLHLREEGAAPAVGKRWRFATTNPAVAASGERSIQRYLLQLHACLDKDNPWPIIPLSHDNLSSSACFRTAPEAEEAIAAAVRSDEYNGYTSPATSLPARRAVEEYLSCDLPYELCTDDIFLTSGCPKQSRLLCLFLAN</sequence>